<dbReference type="SUPFAM" id="SSF46689">
    <property type="entry name" value="Homeodomain-like"/>
    <property type="match status" value="2"/>
</dbReference>
<sequence>MDSSHEMIIPNDNLPFKLFLFEGGEGKYKRASHWHRSIEIFLVMKGEIDFYLGERHFSIGEKNFIIVNSNEVHSIDAPLPNRTLVLQIPVQTFEVYLQEQPYLSFSRRSGEQNEKLMGLVMEMYRTYENKAYAWELKVSGLFEFVKYLLLTEFKDQAQAPDIIRQKIHLEKLSEITEYMKNHYDEPLSLEKVADRFGFSPTYLSRIFKRYANISYRDYLQDLRVEYAVKEMVHTDHELGDIAVNHGFADSRAFAKAFAKRYGCLPSEYRKKLKEERGESSEGKR</sequence>
<dbReference type="Gene3D" id="1.10.10.60">
    <property type="entry name" value="Homeodomain-like"/>
    <property type="match status" value="2"/>
</dbReference>
<dbReference type="InterPro" id="IPR003313">
    <property type="entry name" value="AraC-bd"/>
</dbReference>
<evidence type="ECO:0000256" key="1">
    <source>
        <dbReference type="ARBA" id="ARBA00023015"/>
    </source>
</evidence>
<dbReference type="InterPro" id="IPR018062">
    <property type="entry name" value="HTH_AraC-typ_CS"/>
</dbReference>
<dbReference type="PROSITE" id="PS00041">
    <property type="entry name" value="HTH_ARAC_FAMILY_1"/>
    <property type="match status" value="1"/>
</dbReference>
<dbReference type="AlphaFoldDB" id="A0A174WKT9"/>
<evidence type="ECO:0000313" key="7">
    <source>
        <dbReference type="Proteomes" id="UP000434223"/>
    </source>
</evidence>
<dbReference type="InterPro" id="IPR018060">
    <property type="entry name" value="HTH_AraC"/>
</dbReference>
<evidence type="ECO:0000313" key="6">
    <source>
        <dbReference type="EMBL" id="MUB62805.1"/>
    </source>
</evidence>
<dbReference type="GO" id="GO:0043565">
    <property type="term" value="F:sequence-specific DNA binding"/>
    <property type="evidence" value="ECO:0007669"/>
    <property type="project" value="InterPro"/>
</dbReference>
<organism evidence="6 7">
    <name type="scientific">Hungatella hathewayi</name>
    <dbReference type="NCBI Taxonomy" id="154046"/>
    <lineage>
        <taxon>Bacteria</taxon>
        <taxon>Bacillati</taxon>
        <taxon>Bacillota</taxon>
        <taxon>Clostridia</taxon>
        <taxon>Lachnospirales</taxon>
        <taxon>Lachnospiraceae</taxon>
        <taxon>Hungatella</taxon>
    </lineage>
</organism>
<dbReference type="PRINTS" id="PR00032">
    <property type="entry name" value="HTHARAC"/>
</dbReference>
<dbReference type="InterPro" id="IPR014710">
    <property type="entry name" value="RmlC-like_jellyroll"/>
</dbReference>
<dbReference type="InterPro" id="IPR009057">
    <property type="entry name" value="Homeodomain-like_sf"/>
</dbReference>
<dbReference type="PANTHER" id="PTHR43280:SF2">
    <property type="entry name" value="HTH-TYPE TRANSCRIPTIONAL REGULATOR EXSA"/>
    <property type="match status" value="1"/>
</dbReference>
<dbReference type="EMBL" id="WNME01000003">
    <property type="protein sequence ID" value="MUB62805.1"/>
    <property type="molecule type" value="Genomic_DNA"/>
</dbReference>
<evidence type="ECO:0000256" key="3">
    <source>
        <dbReference type="ARBA" id="ARBA00023163"/>
    </source>
</evidence>
<proteinExistence type="predicted"/>
<evidence type="ECO:0000256" key="2">
    <source>
        <dbReference type="ARBA" id="ARBA00023125"/>
    </source>
</evidence>
<dbReference type="RefSeq" id="WP_006775609.1">
    <property type="nucleotide sequence ID" value="NZ_BQNJ01000002.1"/>
</dbReference>
<dbReference type="Pfam" id="PF12833">
    <property type="entry name" value="HTH_18"/>
    <property type="match status" value="1"/>
</dbReference>
<reference evidence="5" key="2">
    <citation type="submission" date="2022-01" db="EMBL/GenBank/DDBJ databases">
        <title>Novel bile acid biosynthetic pathways are enriched in the microbiome of centenarians.</title>
        <authorList>
            <person name="Sato Y."/>
            <person name="Atarashi K."/>
            <person name="Plichta R.D."/>
            <person name="Arai Y."/>
            <person name="Sasajima S."/>
            <person name="Kearney M.S."/>
            <person name="Suda W."/>
            <person name="Takeshita K."/>
            <person name="Sasaki T."/>
            <person name="Okamoto S."/>
            <person name="Skelly N.A."/>
            <person name="Okamura Y."/>
            <person name="Vlamakis H."/>
            <person name="Li Y."/>
            <person name="Tanoue T."/>
            <person name="Takei H."/>
            <person name="Nittono H."/>
            <person name="Narushima S."/>
            <person name="Irie J."/>
            <person name="Itoh H."/>
            <person name="Moriya K."/>
            <person name="Sugiura Y."/>
            <person name="Suematsu M."/>
            <person name="Moritoki N."/>
            <person name="Shibata S."/>
            <person name="Littman R.D."/>
            <person name="Fischbach A.M."/>
            <person name="Uwamino Y."/>
            <person name="Inoue T."/>
            <person name="Honda A."/>
            <person name="Hattori M."/>
            <person name="Murai T."/>
            <person name="Xavier J.R."/>
            <person name="Hirose N."/>
            <person name="Honda K."/>
        </authorList>
    </citation>
    <scope>NUCLEOTIDE SEQUENCE</scope>
    <source>
        <strain evidence="5">CE91-St55</strain>
    </source>
</reference>
<reference evidence="6 7" key="1">
    <citation type="submission" date="2019-09" db="EMBL/GenBank/DDBJ databases">
        <title>Draft genome sequencing of Hungatella hathewayi 123Y-2.</title>
        <authorList>
            <person name="Lv Q."/>
            <person name="Li S."/>
        </authorList>
    </citation>
    <scope>NUCLEOTIDE SEQUENCE [LARGE SCALE GENOMIC DNA]</scope>
    <source>
        <strain evidence="6 7">123Y-2</strain>
    </source>
</reference>
<dbReference type="Pfam" id="PF02311">
    <property type="entry name" value="AraC_binding"/>
    <property type="match status" value="1"/>
</dbReference>
<dbReference type="InterPro" id="IPR011051">
    <property type="entry name" value="RmlC_Cupin_sf"/>
</dbReference>
<dbReference type="InterPro" id="IPR020449">
    <property type="entry name" value="Tscrpt_reg_AraC-type_HTH"/>
</dbReference>
<dbReference type="Gene3D" id="2.60.120.10">
    <property type="entry name" value="Jelly Rolls"/>
    <property type="match status" value="1"/>
</dbReference>
<dbReference type="Proteomes" id="UP000434223">
    <property type="component" value="Unassembled WGS sequence"/>
</dbReference>
<dbReference type="CDD" id="cd02208">
    <property type="entry name" value="cupin_RmlC-like"/>
    <property type="match status" value="1"/>
</dbReference>
<dbReference type="Proteomes" id="UP001055091">
    <property type="component" value="Unassembled WGS sequence"/>
</dbReference>
<name>A0A174WKT9_9FIRM</name>
<dbReference type="EMBL" id="BQNJ01000002">
    <property type="protein sequence ID" value="GKH04497.1"/>
    <property type="molecule type" value="Genomic_DNA"/>
</dbReference>
<gene>
    <name evidence="5" type="ORF">CE91St55_64780</name>
    <name evidence="6" type="ORF">GNE07_07000</name>
</gene>
<dbReference type="OrthoDB" id="253601at2"/>
<keyword evidence="1" id="KW-0805">Transcription regulation</keyword>
<comment type="caution">
    <text evidence="6">The sequence shown here is derived from an EMBL/GenBank/DDBJ whole genome shotgun (WGS) entry which is preliminary data.</text>
</comment>
<dbReference type="GeneID" id="93150782"/>
<keyword evidence="3" id="KW-0804">Transcription</keyword>
<feature type="domain" description="HTH araC/xylS-type" evidence="4">
    <location>
        <begin position="173"/>
        <end position="271"/>
    </location>
</feature>
<dbReference type="SMART" id="SM00342">
    <property type="entry name" value="HTH_ARAC"/>
    <property type="match status" value="1"/>
</dbReference>
<evidence type="ECO:0000259" key="4">
    <source>
        <dbReference type="PROSITE" id="PS01124"/>
    </source>
</evidence>
<dbReference type="GO" id="GO:0003700">
    <property type="term" value="F:DNA-binding transcription factor activity"/>
    <property type="evidence" value="ECO:0007669"/>
    <property type="project" value="InterPro"/>
</dbReference>
<protein>
    <submittedName>
        <fullName evidence="5">AraC family transcriptional regulator</fullName>
    </submittedName>
    <submittedName>
        <fullName evidence="6">Helix-turn-helix domain-containing protein</fullName>
    </submittedName>
</protein>
<dbReference type="SUPFAM" id="SSF51182">
    <property type="entry name" value="RmlC-like cupins"/>
    <property type="match status" value="1"/>
</dbReference>
<evidence type="ECO:0000313" key="5">
    <source>
        <dbReference type="EMBL" id="GKH04497.1"/>
    </source>
</evidence>
<dbReference type="PANTHER" id="PTHR43280">
    <property type="entry name" value="ARAC-FAMILY TRANSCRIPTIONAL REGULATOR"/>
    <property type="match status" value="1"/>
</dbReference>
<dbReference type="PROSITE" id="PS01124">
    <property type="entry name" value="HTH_ARAC_FAMILY_2"/>
    <property type="match status" value="1"/>
</dbReference>
<keyword evidence="2" id="KW-0238">DNA-binding</keyword>
<accession>A0A174WKT9</accession>